<dbReference type="PROSITE" id="PS50088">
    <property type="entry name" value="ANK_REPEAT"/>
    <property type="match status" value="1"/>
</dbReference>
<keyword evidence="5" id="KW-1185">Reference proteome</keyword>
<keyword evidence="1" id="KW-0677">Repeat</keyword>
<sequence>MPTKRLTESANLDHLKHQAKDLLRDFRAGEKHAYQRLREFHPKLVDITDSEMSSQTFSLSDAQLSIAREYGYASWPRLKTVLAEKQHKELQLSHNDRLPDGPFKQALDFMDDGDEARLVRHLEQYPALIHQTAQFEGGNYFSNPTLLEFLPENPFRNEVMPKNAVRIAEILLEAGAKRNQTALNETVGLAASGRICRECGVQAELIKLLCRYGADPATAMHSALAHLEFEAARELLECGAPLTLTAAATLGDAEAVARLLKDGQSVDLQLALSLSANAGRSKIVSDLLAAGANPDQYNPPGGHSHCTPLHSAVASDQFDTVVALVEGNADLSIEDIHNGATALDWAVYMRRSAIAAFLRSQA</sequence>
<dbReference type="SMART" id="SM00248">
    <property type="entry name" value="ANK"/>
    <property type="match status" value="3"/>
</dbReference>
<dbReference type="OrthoDB" id="928522at2"/>
<dbReference type="PANTHER" id="PTHR24203:SF45">
    <property type="entry name" value="ANKYRIN REPEAT DOMAIN 6"/>
    <property type="match status" value="1"/>
</dbReference>
<evidence type="ECO:0000256" key="3">
    <source>
        <dbReference type="PROSITE-ProRule" id="PRU00023"/>
    </source>
</evidence>
<accession>A0A1G5RK47</accession>
<organism evidence="4 5">
    <name type="scientific">Epibacterium ulvae</name>
    <dbReference type="NCBI Taxonomy" id="1156985"/>
    <lineage>
        <taxon>Bacteria</taxon>
        <taxon>Pseudomonadati</taxon>
        <taxon>Pseudomonadota</taxon>
        <taxon>Alphaproteobacteria</taxon>
        <taxon>Rhodobacterales</taxon>
        <taxon>Roseobacteraceae</taxon>
        <taxon>Epibacterium</taxon>
    </lineage>
</organism>
<reference evidence="4 5" key="1">
    <citation type="submission" date="2016-10" db="EMBL/GenBank/DDBJ databases">
        <authorList>
            <person name="de Groot N.N."/>
        </authorList>
    </citation>
    <scope>NUCLEOTIDE SEQUENCE [LARGE SCALE GENOMIC DNA]</scope>
    <source>
        <strain evidence="4 5">U95</strain>
    </source>
</reference>
<dbReference type="Pfam" id="PF12796">
    <property type="entry name" value="Ank_2"/>
    <property type="match status" value="1"/>
</dbReference>
<dbReference type="STRING" id="1156985.SAMN04488118_1242"/>
<evidence type="ECO:0000313" key="4">
    <source>
        <dbReference type="EMBL" id="SCZ74248.1"/>
    </source>
</evidence>
<evidence type="ECO:0000256" key="2">
    <source>
        <dbReference type="ARBA" id="ARBA00023043"/>
    </source>
</evidence>
<dbReference type="PROSITE" id="PS50297">
    <property type="entry name" value="ANK_REP_REGION"/>
    <property type="match status" value="1"/>
</dbReference>
<dbReference type="Gene3D" id="1.25.40.20">
    <property type="entry name" value="Ankyrin repeat-containing domain"/>
    <property type="match status" value="2"/>
</dbReference>
<gene>
    <name evidence="4" type="ORF">SAMN04488118_1242</name>
</gene>
<evidence type="ECO:0000313" key="5">
    <source>
        <dbReference type="Proteomes" id="UP000198767"/>
    </source>
</evidence>
<evidence type="ECO:0000256" key="1">
    <source>
        <dbReference type="ARBA" id="ARBA00022737"/>
    </source>
</evidence>
<dbReference type="PANTHER" id="PTHR24203">
    <property type="entry name" value="ANKYRIN REPEAT FAMILY PROTEIN"/>
    <property type="match status" value="1"/>
</dbReference>
<dbReference type="RefSeq" id="WP_090221315.1">
    <property type="nucleotide sequence ID" value="NZ_FMWG01000024.1"/>
</dbReference>
<dbReference type="Proteomes" id="UP000198767">
    <property type="component" value="Unassembled WGS sequence"/>
</dbReference>
<protein>
    <submittedName>
        <fullName evidence="4">Ankyrin repeat-containing protein</fullName>
    </submittedName>
</protein>
<dbReference type="EMBL" id="FMWG01000024">
    <property type="protein sequence ID" value="SCZ74248.1"/>
    <property type="molecule type" value="Genomic_DNA"/>
</dbReference>
<dbReference type="InterPro" id="IPR002110">
    <property type="entry name" value="Ankyrin_rpt"/>
</dbReference>
<dbReference type="InterPro" id="IPR036770">
    <property type="entry name" value="Ankyrin_rpt-contain_sf"/>
</dbReference>
<dbReference type="AlphaFoldDB" id="A0A1G5RK47"/>
<name>A0A1G5RK47_9RHOB</name>
<keyword evidence="2 3" id="KW-0040">ANK repeat</keyword>
<proteinExistence type="predicted"/>
<feature type="repeat" description="ANK" evidence="3">
    <location>
        <begin position="304"/>
        <end position="336"/>
    </location>
</feature>
<dbReference type="SUPFAM" id="SSF48403">
    <property type="entry name" value="Ankyrin repeat"/>
    <property type="match status" value="1"/>
</dbReference>